<dbReference type="GO" id="GO:0009570">
    <property type="term" value="C:chloroplast stroma"/>
    <property type="evidence" value="ECO:0007669"/>
    <property type="project" value="InterPro"/>
</dbReference>
<feature type="domain" description="Thioredoxin" evidence="1">
    <location>
        <begin position="47"/>
        <end position="168"/>
    </location>
</feature>
<dbReference type="InterPro" id="IPR013766">
    <property type="entry name" value="Thioredoxin_domain"/>
</dbReference>
<gene>
    <name evidence="2" type="ORF">TOLI1172_LOCUS1588</name>
    <name evidence="3" type="ORF">TOLI1172_LOCUS1589</name>
</gene>
<dbReference type="InterPro" id="IPR036249">
    <property type="entry name" value="Thioredoxin-like_sf"/>
</dbReference>
<evidence type="ECO:0000313" key="2">
    <source>
        <dbReference type="EMBL" id="CAD8817200.1"/>
    </source>
</evidence>
<dbReference type="InterPro" id="IPR044253">
    <property type="entry name" value="WCRKC1/2"/>
</dbReference>
<dbReference type="EMBL" id="HBFP01002197">
    <property type="protein sequence ID" value="CAD8817201.1"/>
    <property type="molecule type" value="Transcribed_RNA"/>
</dbReference>
<accession>A0A6T6LFR0</accession>
<dbReference type="SUPFAM" id="SSF52833">
    <property type="entry name" value="Thioredoxin-like"/>
    <property type="match status" value="1"/>
</dbReference>
<evidence type="ECO:0000259" key="1">
    <source>
        <dbReference type="PROSITE" id="PS51352"/>
    </source>
</evidence>
<protein>
    <recommendedName>
        <fullName evidence="1">Thioredoxin domain-containing protein</fullName>
    </recommendedName>
</protein>
<dbReference type="AlphaFoldDB" id="A0A6T6LFR0"/>
<evidence type="ECO:0000313" key="3">
    <source>
        <dbReference type="EMBL" id="CAD8817201.1"/>
    </source>
</evidence>
<dbReference type="PANTHER" id="PTHR47192">
    <property type="entry name" value="THIOREDOXIN-LIKE 3-2, CHLOROPLASTIC"/>
    <property type="match status" value="1"/>
</dbReference>
<dbReference type="Pfam" id="PF00085">
    <property type="entry name" value="Thioredoxin"/>
    <property type="match status" value="1"/>
</dbReference>
<dbReference type="PANTHER" id="PTHR47192:SF3">
    <property type="entry name" value="THIOREDOXIN-LIKE 3-1, CHLOROPLASTIC"/>
    <property type="match status" value="1"/>
</dbReference>
<dbReference type="CDD" id="cd02947">
    <property type="entry name" value="TRX_family"/>
    <property type="match status" value="1"/>
</dbReference>
<dbReference type="EMBL" id="HBFP01002196">
    <property type="protein sequence ID" value="CAD8817200.1"/>
    <property type="molecule type" value="Transcribed_RNA"/>
</dbReference>
<name>A0A6T6LFR0_9RHOD</name>
<sequence>MVDDTYGFVGVCGFGWNGSLNRLKLNKSRIVGVGKSKHRVLMQSMSEIVNGTGSEVEFKDKQMFKIEVPQDFHRAIQYKSIVAIAFHAAWCRKCIWLIPKIEKLAVEYPNILFAKVDINTVAEIPRRQEIHNIPTIQIFQDGKLSKEIKPSEGTQVIQQLRALFSTIN</sequence>
<organism evidence="3">
    <name type="scientific">Timspurckia oligopyrenoides</name>
    <dbReference type="NCBI Taxonomy" id="708627"/>
    <lineage>
        <taxon>Eukaryota</taxon>
        <taxon>Rhodophyta</taxon>
        <taxon>Bangiophyceae</taxon>
        <taxon>Porphyridiales</taxon>
        <taxon>Porphyridiaceae</taxon>
        <taxon>Timspurckia</taxon>
    </lineage>
</organism>
<reference evidence="3" key="1">
    <citation type="submission" date="2021-01" db="EMBL/GenBank/DDBJ databases">
        <authorList>
            <person name="Corre E."/>
            <person name="Pelletier E."/>
            <person name="Niang G."/>
            <person name="Scheremetjew M."/>
            <person name="Finn R."/>
            <person name="Kale V."/>
            <person name="Holt S."/>
            <person name="Cochrane G."/>
            <person name="Meng A."/>
            <person name="Brown T."/>
            <person name="Cohen L."/>
        </authorList>
    </citation>
    <scope>NUCLEOTIDE SEQUENCE</scope>
    <source>
        <strain evidence="3">CCMP3278</strain>
    </source>
</reference>
<dbReference type="PROSITE" id="PS51352">
    <property type="entry name" value="THIOREDOXIN_2"/>
    <property type="match status" value="1"/>
</dbReference>
<proteinExistence type="predicted"/>
<dbReference type="Gene3D" id="3.40.30.10">
    <property type="entry name" value="Glutaredoxin"/>
    <property type="match status" value="1"/>
</dbReference>